<keyword evidence="1" id="KW-0472">Membrane</keyword>
<dbReference type="PROSITE" id="PS50887">
    <property type="entry name" value="GGDEF"/>
    <property type="match status" value="1"/>
</dbReference>
<evidence type="ECO:0000259" key="2">
    <source>
        <dbReference type="PROSITE" id="PS50887"/>
    </source>
</evidence>
<evidence type="ECO:0000313" key="5">
    <source>
        <dbReference type="Proteomes" id="UP001501116"/>
    </source>
</evidence>
<dbReference type="InterPro" id="IPR000160">
    <property type="entry name" value="GGDEF_dom"/>
</dbReference>
<sequence length="705" mass="74840">MTVTGGRVRTAAWSAYLIAGVLVTALYYVVVSLGLNAIISVTLYCLVSASSAVAVLVSTARGRTAPRAPWLFVGVSQLVYAAADSVFYVSHFVLGSTTFPGLADVLYLSHYPFIVVGLIVLIRLRNPGGDVQGVLDAAMLVVVAGTLSWLYLIGPNARADTPGVTKLASVAYPILDLAMLSVSLLLILGRGRRPVSFSFLSANLVAFFAADSIYVFQQLAGTYQVGNFLDAIWLSGNLALGAAALHPTAKQVSDRAPASDHRLGAGRIIALLTAALVAPLILLVQYGRGELRDIPVVAVACAVLFMLIITRLGGLVIQHRQLAITDGLTGLYTRRFFETQLPLELARARRGGHRLTVLIVDVDRFKAINDRYGHPAGDRVLVEVVARLREVTRSGDVLARYGGEEFALLAPGIGPEELHAIAERLRETTRSAPVRISEELSVPVTVSVGAAVFPLHGATPLELVTTADRALYTAKQSGRDRVVAADVLDPSALAGHGGDGASGREASLAYLRTVADEVDGWTSTAGHGGAVGRWAGLVCAELGHDEGTARRAEVAGRLRDIGKLFVPRRIWAKPGNLAEDELRLVRAHPEHGFHLLRVIPGMLELASVVRQHHERHDGSGYPAGLSGGGIRVEARVVAVCDAWAAMLAGRPHRPAVEPGLARAELVRGSGTRFDPAVVAAFLRLYDDGLIGDLRHPANTAPSPAS</sequence>
<evidence type="ECO:0008006" key="6">
    <source>
        <dbReference type="Google" id="ProtNLM"/>
    </source>
</evidence>
<feature type="transmembrane region" description="Helical" evidence="1">
    <location>
        <begin position="195"/>
        <end position="216"/>
    </location>
</feature>
<dbReference type="CDD" id="cd00077">
    <property type="entry name" value="HDc"/>
    <property type="match status" value="1"/>
</dbReference>
<evidence type="ECO:0000259" key="3">
    <source>
        <dbReference type="PROSITE" id="PS51832"/>
    </source>
</evidence>
<feature type="transmembrane region" description="Helical" evidence="1">
    <location>
        <begin position="105"/>
        <end position="122"/>
    </location>
</feature>
<accession>A0ABN2S1T6</accession>
<feature type="transmembrane region" description="Helical" evidence="1">
    <location>
        <begin position="37"/>
        <end position="58"/>
    </location>
</feature>
<evidence type="ECO:0000313" key="4">
    <source>
        <dbReference type="EMBL" id="GAA1978738.1"/>
    </source>
</evidence>
<dbReference type="Gene3D" id="1.10.3210.10">
    <property type="entry name" value="Hypothetical protein af1432"/>
    <property type="match status" value="1"/>
</dbReference>
<dbReference type="Proteomes" id="UP001501116">
    <property type="component" value="Unassembled WGS sequence"/>
</dbReference>
<dbReference type="CDD" id="cd01949">
    <property type="entry name" value="GGDEF"/>
    <property type="match status" value="1"/>
</dbReference>
<dbReference type="RefSeq" id="WP_344427312.1">
    <property type="nucleotide sequence ID" value="NZ_BAAANN010000030.1"/>
</dbReference>
<feature type="transmembrane region" description="Helical" evidence="1">
    <location>
        <begin position="134"/>
        <end position="154"/>
    </location>
</feature>
<dbReference type="Gene3D" id="3.30.70.270">
    <property type="match status" value="1"/>
</dbReference>
<keyword evidence="5" id="KW-1185">Reference proteome</keyword>
<dbReference type="SUPFAM" id="SSF55073">
    <property type="entry name" value="Nucleotide cyclase"/>
    <property type="match status" value="1"/>
</dbReference>
<dbReference type="InterPro" id="IPR003607">
    <property type="entry name" value="HD/PDEase_dom"/>
</dbReference>
<comment type="caution">
    <text evidence="4">The sequence shown here is derived from an EMBL/GenBank/DDBJ whole genome shotgun (WGS) entry which is preliminary data.</text>
</comment>
<dbReference type="EMBL" id="BAAANN010000030">
    <property type="protein sequence ID" value="GAA1978738.1"/>
    <property type="molecule type" value="Genomic_DNA"/>
</dbReference>
<feature type="transmembrane region" description="Helical" evidence="1">
    <location>
        <begin position="70"/>
        <end position="93"/>
    </location>
</feature>
<feature type="domain" description="HD-GYP" evidence="3">
    <location>
        <begin position="502"/>
        <end position="697"/>
    </location>
</feature>
<feature type="transmembrane region" description="Helical" evidence="1">
    <location>
        <begin position="12"/>
        <end position="31"/>
    </location>
</feature>
<dbReference type="Pfam" id="PF13487">
    <property type="entry name" value="HD_5"/>
    <property type="match status" value="1"/>
</dbReference>
<dbReference type="PROSITE" id="PS51832">
    <property type="entry name" value="HD_GYP"/>
    <property type="match status" value="1"/>
</dbReference>
<reference evidence="4 5" key="1">
    <citation type="journal article" date="2019" name="Int. J. Syst. Evol. Microbiol.">
        <title>The Global Catalogue of Microorganisms (GCM) 10K type strain sequencing project: providing services to taxonomists for standard genome sequencing and annotation.</title>
        <authorList>
            <consortium name="The Broad Institute Genomics Platform"/>
            <consortium name="The Broad Institute Genome Sequencing Center for Infectious Disease"/>
            <person name="Wu L."/>
            <person name="Ma J."/>
        </authorList>
    </citation>
    <scope>NUCLEOTIDE SEQUENCE [LARGE SCALE GENOMIC DNA]</scope>
    <source>
        <strain evidence="4 5">JCM 14545</strain>
    </source>
</reference>
<feature type="transmembrane region" description="Helical" evidence="1">
    <location>
        <begin position="170"/>
        <end position="188"/>
    </location>
</feature>
<dbReference type="InterPro" id="IPR029787">
    <property type="entry name" value="Nucleotide_cyclase"/>
</dbReference>
<gene>
    <name evidence="4" type="ORF">GCM10009754_63620</name>
</gene>
<keyword evidence="1" id="KW-1133">Transmembrane helix</keyword>
<dbReference type="PANTHER" id="PTHR45138">
    <property type="entry name" value="REGULATORY COMPONENTS OF SENSORY TRANSDUCTION SYSTEM"/>
    <property type="match status" value="1"/>
</dbReference>
<feature type="transmembrane region" description="Helical" evidence="1">
    <location>
        <begin position="294"/>
        <end position="317"/>
    </location>
</feature>
<dbReference type="SMART" id="SM00267">
    <property type="entry name" value="GGDEF"/>
    <property type="match status" value="1"/>
</dbReference>
<feature type="domain" description="GGDEF" evidence="2">
    <location>
        <begin position="353"/>
        <end position="487"/>
    </location>
</feature>
<name>A0ABN2S1T6_9PSEU</name>
<organism evidence="4 5">
    <name type="scientific">Amycolatopsis minnesotensis</name>
    <dbReference type="NCBI Taxonomy" id="337894"/>
    <lineage>
        <taxon>Bacteria</taxon>
        <taxon>Bacillati</taxon>
        <taxon>Actinomycetota</taxon>
        <taxon>Actinomycetes</taxon>
        <taxon>Pseudonocardiales</taxon>
        <taxon>Pseudonocardiaceae</taxon>
        <taxon>Amycolatopsis</taxon>
    </lineage>
</organism>
<protein>
    <recommendedName>
        <fullName evidence="6">Diguanylate cyclase (GGDEF)-like protein</fullName>
    </recommendedName>
</protein>
<dbReference type="PANTHER" id="PTHR45138:SF9">
    <property type="entry name" value="DIGUANYLATE CYCLASE DGCM-RELATED"/>
    <property type="match status" value="1"/>
</dbReference>
<feature type="transmembrane region" description="Helical" evidence="1">
    <location>
        <begin position="268"/>
        <end position="288"/>
    </location>
</feature>
<evidence type="ECO:0000256" key="1">
    <source>
        <dbReference type="SAM" id="Phobius"/>
    </source>
</evidence>
<keyword evidence="1" id="KW-0812">Transmembrane</keyword>
<dbReference type="InterPro" id="IPR050469">
    <property type="entry name" value="Diguanylate_Cyclase"/>
</dbReference>
<dbReference type="Pfam" id="PF00990">
    <property type="entry name" value="GGDEF"/>
    <property type="match status" value="1"/>
</dbReference>
<dbReference type="InterPro" id="IPR043128">
    <property type="entry name" value="Rev_trsase/Diguanyl_cyclase"/>
</dbReference>
<proteinExistence type="predicted"/>
<dbReference type="InterPro" id="IPR037522">
    <property type="entry name" value="HD_GYP_dom"/>
</dbReference>
<dbReference type="SUPFAM" id="SSF109604">
    <property type="entry name" value="HD-domain/PDEase-like"/>
    <property type="match status" value="1"/>
</dbReference>
<dbReference type="NCBIfam" id="TIGR00254">
    <property type="entry name" value="GGDEF"/>
    <property type="match status" value="1"/>
</dbReference>